<comment type="subcellular location">
    <subcellularLocation>
        <location evidence="1">Nucleus</location>
    </subcellularLocation>
</comment>
<feature type="region of interest" description="Disordered" evidence="9">
    <location>
        <begin position="218"/>
        <end position="260"/>
    </location>
</feature>
<evidence type="ECO:0000256" key="1">
    <source>
        <dbReference type="ARBA" id="ARBA00004123"/>
    </source>
</evidence>
<dbReference type="GO" id="GO:0006335">
    <property type="term" value="P:DNA replication-dependent chromatin assembly"/>
    <property type="evidence" value="ECO:0007669"/>
    <property type="project" value="InterPro"/>
</dbReference>
<organism evidence="11 12">
    <name type="scientific">Trifolium medium</name>
    <dbReference type="NCBI Taxonomy" id="97028"/>
    <lineage>
        <taxon>Eukaryota</taxon>
        <taxon>Viridiplantae</taxon>
        <taxon>Streptophyta</taxon>
        <taxon>Embryophyta</taxon>
        <taxon>Tracheophyta</taxon>
        <taxon>Spermatophyta</taxon>
        <taxon>Magnoliopsida</taxon>
        <taxon>eudicotyledons</taxon>
        <taxon>Gunneridae</taxon>
        <taxon>Pentapetalae</taxon>
        <taxon>rosids</taxon>
        <taxon>fabids</taxon>
        <taxon>Fabales</taxon>
        <taxon>Fabaceae</taxon>
        <taxon>Papilionoideae</taxon>
        <taxon>50 kb inversion clade</taxon>
        <taxon>NPAAA clade</taxon>
        <taxon>Hologalegina</taxon>
        <taxon>IRL clade</taxon>
        <taxon>Trifolieae</taxon>
        <taxon>Trifolium</taxon>
    </lineage>
</organism>
<gene>
    <name evidence="11" type="ORF">A2U01_0006401</name>
</gene>
<keyword evidence="7" id="KW-0234">DNA repair</keyword>
<feature type="domain" description="CAF1B/HIR1 beta-propeller" evidence="10">
    <location>
        <begin position="2"/>
        <end position="72"/>
    </location>
</feature>
<evidence type="ECO:0000313" key="11">
    <source>
        <dbReference type="EMBL" id="MCH85554.1"/>
    </source>
</evidence>
<evidence type="ECO:0000256" key="9">
    <source>
        <dbReference type="SAM" id="MobiDB-lite"/>
    </source>
</evidence>
<keyword evidence="6" id="KW-0156">Chromatin regulator</keyword>
<evidence type="ECO:0000313" key="12">
    <source>
        <dbReference type="Proteomes" id="UP000265520"/>
    </source>
</evidence>
<comment type="similarity">
    <text evidence="2">Belongs to the WD repeat HIR1 family.</text>
</comment>
<keyword evidence="4" id="KW-0677">Repeat</keyword>
<reference evidence="11 12" key="1">
    <citation type="journal article" date="2018" name="Front. Plant Sci.">
        <title>Red Clover (Trifolium pratense) and Zigzag Clover (T. medium) - A Picture of Genomic Similarities and Differences.</title>
        <authorList>
            <person name="Dluhosova J."/>
            <person name="Istvanek J."/>
            <person name="Nedelnik J."/>
            <person name="Repkova J."/>
        </authorList>
    </citation>
    <scope>NUCLEOTIDE SEQUENCE [LARGE SCALE GENOMIC DNA]</scope>
    <source>
        <strain evidence="12">cv. 10/8</strain>
        <tissue evidence="11">Leaf</tissue>
    </source>
</reference>
<dbReference type="PANTHER" id="PTHR15271:SF4">
    <property type="entry name" value="CHROMATIN ASSEMBLY FACTOR 1 SUBUNIT B"/>
    <property type="match status" value="1"/>
</dbReference>
<feature type="compositionally biased region" description="Basic and acidic residues" evidence="9">
    <location>
        <begin position="251"/>
        <end position="260"/>
    </location>
</feature>
<feature type="non-terminal residue" evidence="11">
    <location>
        <position position="260"/>
    </location>
</feature>
<dbReference type="GO" id="GO:0006281">
    <property type="term" value="P:DNA repair"/>
    <property type="evidence" value="ECO:0007669"/>
    <property type="project" value="UniProtKB-KW"/>
</dbReference>
<dbReference type="GO" id="GO:0006334">
    <property type="term" value="P:nucleosome assembly"/>
    <property type="evidence" value="ECO:0007669"/>
    <property type="project" value="TreeGrafter"/>
</dbReference>
<evidence type="ECO:0000256" key="4">
    <source>
        <dbReference type="ARBA" id="ARBA00022737"/>
    </source>
</evidence>
<evidence type="ECO:0000256" key="5">
    <source>
        <dbReference type="ARBA" id="ARBA00022763"/>
    </source>
</evidence>
<comment type="caution">
    <text evidence="11">The sequence shown here is derived from an EMBL/GenBank/DDBJ whole genome shotgun (WGS) entry which is preliminary data.</text>
</comment>
<dbReference type="InterPro" id="IPR055410">
    <property type="entry name" value="Beta-prop_CAF1B_HIR1"/>
</dbReference>
<dbReference type="SMART" id="SM00320">
    <property type="entry name" value="WD40"/>
    <property type="match status" value="1"/>
</dbReference>
<dbReference type="InterPro" id="IPR015943">
    <property type="entry name" value="WD40/YVTN_repeat-like_dom_sf"/>
</dbReference>
<dbReference type="InterPro" id="IPR001680">
    <property type="entry name" value="WD40_rpt"/>
</dbReference>
<dbReference type="Gene3D" id="2.130.10.10">
    <property type="entry name" value="YVTN repeat-like/Quinoprotein amine dehydrogenase"/>
    <property type="match status" value="1"/>
</dbReference>
<name>A0A392MH44_9FABA</name>
<keyword evidence="3" id="KW-0853">WD repeat</keyword>
<accession>A0A392MH44</accession>
<evidence type="ECO:0000259" key="10">
    <source>
        <dbReference type="Pfam" id="PF24105"/>
    </source>
</evidence>
<dbReference type="SUPFAM" id="SSF50978">
    <property type="entry name" value="WD40 repeat-like"/>
    <property type="match status" value="1"/>
</dbReference>
<evidence type="ECO:0000256" key="3">
    <source>
        <dbReference type="ARBA" id="ARBA00022574"/>
    </source>
</evidence>
<keyword evidence="8" id="KW-0539">Nucleus</keyword>
<evidence type="ECO:0000256" key="7">
    <source>
        <dbReference type="ARBA" id="ARBA00023204"/>
    </source>
</evidence>
<evidence type="ECO:0000256" key="8">
    <source>
        <dbReference type="ARBA" id="ARBA00023242"/>
    </source>
</evidence>
<keyword evidence="12" id="KW-1185">Reference proteome</keyword>
<dbReference type="Pfam" id="PF24105">
    <property type="entry name" value="Beta-prop_CAF1B_HIR1"/>
    <property type="match status" value="1"/>
</dbReference>
<dbReference type="AlphaFoldDB" id="A0A392MH44"/>
<dbReference type="InterPro" id="IPR045145">
    <property type="entry name" value="PTHR15271"/>
</dbReference>
<protein>
    <submittedName>
        <fullName evidence="11">Chromatin assembly factor 1 subunit FAS2-like</fullName>
    </submittedName>
</protein>
<dbReference type="PANTHER" id="PTHR15271">
    <property type="entry name" value="CHROMATIN ASSEMBLY FACTOR 1 SUBUNIT B"/>
    <property type="match status" value="1"/>
</dbReference>
<dbReference type="EMBL" id="LXQA010008734">
    <property type="protein sequence ID" value="MCH85554.1"/>
    <property type="molecule type" value="Genomic_DNA"/>
</dbReference>
<dbReference type="GO" id="GO:0033186">
    <property type="term" value="C:CAF-1 complex"/>
    <property type="evidence" value="ECO:0007669"/>
    <property type="project" value="TreeGrafter"/>
</dbReference>
<dbReference type="Proteomes" id="UP000265520">
    <property type="component" value="Unassembled WGS sequence"/>
</dbReference>
<dbReference type="GO" id="GO:0005634">
    <property type="term" value="C:nucleus"/>
    <property type="evidence" value="ECO:0007669"/>
    <property type="project" value="UniProtKB-SubCell"/>
</dbReference>
<dbReference type="InterPro" id="IPR036322">
    <property type="entry name" value="WD40_repeat_dom_sf"/>
</dbReference>
<keyword evidence="5" id="KW-0227">DNA damage</keyword>
<feature type="non-terminal residue" evidence="11">
    <location>
        <position position="1"/>
    </location>
</feature>
<evidence type="ECO:0000256" key="6">
    <source>
        <dbReference type="ARBA" id="ARBA00022853"/>
    </source>
</evidence>
<sequence length="260" mass="28228">GLFKLPYRIVFAVATLNSLYIYDTESTSPIAVFAGLHYAPVTDITWSPDARYLAFSSQDGFCSLVEFEDGELGSPYYLSKGNFSDKDSKSTLQTANDTVLPTASVGAVVEESRKMEAEEKVDDMDIETSRDIDVVTSESRKTVTQDEAEDMIIKSTGNVSAVMADSRKNEARHKADDMVIEGGTTDSMKSDAEEKTDDMIIETNATANIGAALLDNRKTEDATAKQVSSSGSVNFGAEEKALKQPVNPDNKQSEAEKKAD</sequence>
<evidence type="ECO:0000256" key="2">
    <source>
        <dbReference type="ARBA" id="ARBA00007306"/>
    </source>
</evidence>
<proteinExistence type="inferred from homology"/>